<evidence type="ECO:0000256" key="3">
    <source>
        <dbReference type="ARBA" id="ARBA00022833"/>
    </source>
</evidence>
<organism evidence="7 8">
    <name type="scientific">Prorocentrum cordatum</name>
    <dbReference type="NCBI Taxonomy" id="2364126"/>
    <lineage>
        <taxon>Eukaryota</taxon>
        <taxon>Sar</taxon>
        <taxon>Alveolata</taxon>
        <taxon>Dinophyceae</taxon>
        <taxon>Prorocentrales</taxon>
        <taxon>Prorocentraceae</taxon>
        <taxon>Prorocentrum</taxon>
    </lineage>
</organism>
<evidence type="ECO:0000256" key="2">
    <source>
        <dbReference type="ARBA" id="ARBA00022771"/>
    </source>
</evidence>
<dbReference type="Proteomes" id="UP001189429">
    <property type="component" value="Unassembled WGS sequence"/>
</dbReference>
<protein>
    <recommendedName>
        <fullName evidence="6">C2H2-type domain-containing protein</fullName>
    </recommendedName>
</protein>
<dbReference type="PROSITE" id="PS00028">
    <property type="entry name" value="ZINC_FINGER_C2H2_1"/>
    <property type="match status" value="1"/>
</dbReference>
<reference evidence="7" key="1">
    <citation type="submission" date="2023-10" db="EMBL/GenBank/DDBJ databases">
        <authorList>
            <person name="Chen Y."/>
            <person name="Shah S."/>
            <person name="Dougan E. K."/>
            <person name="Thang M."/>
            <person name="Chan C."/>
        </authorList>
    </citation>
    <scope>NUCLEOTIDE SEQUENCE [LARGE SCALE GENOMIC DNA]</scope>
</reference>
<evidence type="ECO:0000313" key="8">
    <source>
        <dbReference type="Proteomes" id="UP001189429"/>
    </source>
</evidence>
<feature type="region of interest" description="Disordered" evidence="5">
    <location>
        <begin position="786"/>
        <end position="874"/>
    </location>
</feature>
<feature type="region of interest" description="Disordered" evidence="5">
    <location>
        <begin position="886"/>
        <end position="926"/>
    </location>
</feature>
<keyword evidence="2 4" id="KW-0863">Zinc-finger</keyword>
<evidence type="ECO:0000256" key="5">
    <source>
        <dbReference type="SAM" id="MobiDB-lite"/>
    </source>
</evidence>
<proteinExistence type="predicted"/>
<comment type="caution">
    <text evidence="7">The sequence shown here is derived from an EMBL/GenBank/DDBJ whole genome shotgun (WGS) entry which is preliminary data.</text>
</comment>
<evidence type="ECO:0000256" key="1">
    <source>
        <dbReference type="ARBA" id="ARBA00022723"/>
    </source>
</evidence>
<dbReference type="Gene3D" id="3.60.10.10">
    <property type="entry name" value="Endonuclease/exonuclease/phosphatase"/>
    <property type="match status" value="1"/>
</dbReference>
<sequence>MEAMATLTIQLDEERAVQSRAQNFMLEGKSDSELMQVMDWTIEQCDKAGVDARQDAKAKGVGFKGNPFGKKPVALFSGMLFRLGGQAEKSESRKAILEKIKERVQKQELADTAPAAASALLDQFVVFGKQASTLPPKFRASRCFKIECSQNAEDGLQDDVAMTKWIFAIPSCREIESVLMQSREAQLLRGIGLELDFDHGPRSKAANNAAKIAFGSDSAKGSGKGQGGLFSKKAWWWHCGACSGWNQVAAKKCRRCGMKKSWAANHGSGLTAGGGHGAGDPPPCPWHAAPPTAVPVMGAQDKASTRAKHVANVRHIEAAIAALPDGDPAFASSRATLQAQLTAEKKAITSTKSLAAQIEGCQQATLRSQARATKLQTTIDESVKELKNESEHAASRKEELASLEAQLAAGAAATPADSIQSATIALTGMLSDMMASPAVPPEHVQQVQNQVKSGIHYSMLIAAADAGQFGVQIWIKHGLKHTAIFSHKVSPRLVIQVVALANGATVSALSAHAPIEAAPDSAKCVFWDAMAHWTSWLKSRWPSTHLIIGIDANARVGSVPADSIGQCMPSTENHNGPLLRHFLGEASPGIRALNTFAGGGYTWRSAHQTTARIDYILSDADVPWEAAPPRVLDDVELATSACEDHRAVLATVIVAGTDTSVQPKPAMKISVNKANLTDPRCVQAFQDSLWRAVPEVTGALNADAKLERVIEVVKNAAANAFGPAPKVPRQPWITQRTWALLRPVPMLRRAMFDLKRLVNKQLVRYAWLGWRSLFRRAFVPDDVRAHAPPATARPRGREGREVAAVGGPPRRATQPGGRGDGHRAGGAGGAASGVSADRHVGRPFARPTSPGPRGPGPAELPLWTPQPDRPRSDSVICATASPAESRAEALHSNGGPACAGIAKGQARGGPAAGSRPPRATHSRGDQPDCAGWRALAEAAAVRRIAVKLNMAVQQCWQGLDKAHRAMRGMAIDDKRRFMHDMARKAACANERSDSKESRRIARLLGGSKPRALEAIANKDGSLAKTPAERADRWIDHFTELFAGYTLPSWRDAKTEHPGPRSTGAFNPTLAQVDAKMQALGGDKAQGPDGLPPGAIKAGGCPMAVFVHSIVNDMVVTRSWPARWKGGRMATPWKRKGPPKECNDHRGLLVADSMAKIPAGLLKDEIMPIANGKLPETQYGGKLGGGTDFPSHTLRLLTELADASSMSWCIVFFDLTQALDRVIREIVYGWPPCPGPQWARDAARAGYLRQCGLTVRAAVKVVSHIDKRGSVLERWSIDPAVIALTQNLHDRACFAVEGAERVVVTTTGGRQGCKLGGLIFCCVYEEALAAVRSTLKQAGIALVLNTAKGIPFWTPAENGDAVNLTVEVTYVDDEAIAIVARSSTQLREAICTVTNLYAKVFAEFGLRINWKKGKSEAIVRCRGPGATKVVDELRSEGGLRIPLDDGTTAMHVVDGYQHLGGVISASGSMVPEARQRASSAMSAYSPIASKVFSSDVIGTTMKLHLLHSLVLSRLLYNVAIWTMSPAALKQINGPCMRALRSIAGDMKAGRAPAFSDLAVRQGLHAPSIDCLVLRKRLRYYHRLVAHQPSAVWALMQARPRGRPLPRVAQVIVDLNLLRRLAPELDAVPGCAEAPSMRMSRMRENDWTSIVQRVFFCESSLDKVAVQGCPAPPGVQFRCDRCDASFPTNKALLQHKRIAHKQTAPIKAFIEDSGVCPACKTDFLERHRVMRHVSDSRRPACRTQIMSTLPVQSPELVAAWEARDNERVRLARRAGSTHILAAGQAVTAAGRRIGGRRGRALGPSCDGAIDAGPRAGVPSGLALGGRPCALGRCGVLGAAPQAAQRAFGADRVATSRASAAEGAAARQAATSSDLAVDVVYSQTTSRAPLPGDDELVERYMAERSSSELLCDIANGYNLRLPEGRPKMLGLTASVFAPRWTIVQDGAQVADAAGAAAGAATTCGTRTRAGEENGWGHIRTGF</sequence>
<dbReference type="Gene3D" id="3.30.160.60">
    <property type="entry name" value="Classic Zinc Finger"/>
    <property type="match status" value="1"/>
</dbReference>
<evidence type="ECO:0000259" key="6">
    <source>
        <dbReference type="PROSITE" id="PS50157"/>
    </source>
</evidence>
<gene>
    <name evidence="7" type="ORF">PCOR1329_LOCUS52020</name>
</gene>
<dbReference type="InterPro" id="IPR036691">
    <property type="entry name" value="Endo/exonu/phosph_ase_sf"/>
</dbReference>
<accession>A0ABN9UZB2</accession>
<name>A0ABN9UZB2_9DINO</name>
<evidence type="ECO:0000313" key="7">
    <source>
        <dbReference type="EMBL" id="CAK0864026.1"/>
    </source>
</evidence>
<keyword evidence="8" id="KW-1185">Reference proteome</keyword>
<keyword evidence="1" id="KW-0479">Metal-binding</keyword>
<dbReference type="EMBL" id="CAUYUJ010016324">
    <property type="protein sequence ID" value="CAK0864026.1"/>
    <property type="molecule type" value="Genomic_DNA"/>
</dbReference>
<keyword evidence="3" id="KW-0862">Zinc</keyword>
<dbReference type="InterPro" id="IPR001876">
    <property type="entry name" value="Znf_RanBP2"/>
</dbReference>
<dbReference type="SUPFAM" id="SSF56219">
    <property type="entry name" value="DNase I-like"/>
    <property type="match status" value="1"/>
</dbReference>
<evidence type="ECO:0000256" key="4">
    <source>
        <dbReference type="PROSITE-ProRule" id="PRU00042"/>
    </source>
</evidence>
<dbReference type="PROSITE" id="PS01358">
    <property type="entry name" value="ZF_RANBP2_1"/>
    <property type="match status" value="1"/>
</dbReference>
<dbReference type="InterPro" id="IPR013087">
    <property type="entry name" value="Znf_C2H2_type"/>
</dbReference>
<dbReference type="PANTHER" id="PTHR47027">
    <property type="entry name" value="REVERSE TRANSCRIPTASE DOMAIN-CONTAINING PROTEIN"/>
    <property type="match status" value="1"/>
</dbReference>
<dbReference type="PANTHER" id="PTHR47027:SF20">
    <property type="entry name" value="REVERSE TRANSCRIPTASE-LIKE PROTEIN WITH RNA-DIRECTED DNA POLYMERASE DOMAIN"/>
    <property type="match status" value="1"/>
</dbReference>
<dbReference type="PROSITE" id="PS50157">
    <property type="entry name" value="ZINC_FINGER_C2H2_2"/>
    <property type="match status" value="1"/>
</dbReference>
<feature type="domain" description="C2H2-type" evidence="6">
    <location>
        <begin position="1675"/>
        <end position="1703"/>
    </location>
</feature>